<keyword evidence="2" id="KW-1185">Reference proteome</keyword>
<name>A0A9D4IMZ2_DREPO</name>
<organism evidence="1 2">
    <name type="scientific">Dreissena polymorpha</name>
    <name type="common">Zebra mussel</name>
    <name type="synonym">Mytilus polymorpha</name>
    <dbReference type="NCBI Taxonomy" id="45954"/>
    <lineage>
        <taxon>Eukaryota</taxon>
        <taxon>Metazoa</taxon>
        <taxon>Spiralia</taxon>
        <taxon>Lophotrochozoa</taxon>
        <taxon>Mollusca</taxon>
        <taxon>Bivalvia</taxon>
        <taxon>Autobranchia</taxon>
        <taxon>Heteroconchia</taxon>
        <taxon>Euheterodonta</taxon>
        <taxon>Imparidentia</taxon>
        <taxon>Neoheterodontei</taxon>
        <taxon>Myida</taxon>
        <taxon>Dreissenoidea</taxon>
        <taxon>Dreissenidae</taxon>
        <taxon>Dreissena</taxon>
    </lineage>
</organism>
<reference evidence="1" key="1">
    <citation type="journal article" date="2019" name="bioRxiv">
        <title>The Genome of the Zebra Mussel, Dreissena polymorpha: A Resource for Invasive Species Research.</title>
        <authorList>
            <person name="McCartney M.A."/>
            <person name="Auch B."/>
            <person name="Kono T."/>
            <person name="Mallez S."/>
            <person name="Zhang Y."/>
            <person name="Obille A."/>
            <person name="Becker A."/>
            <person name="Abrahante J.E."/>
            <person name="Garbe J."/>
            <person name="Badalamenti J.P."/>
            <person name="Herman A."/>
            <person name="Mangelson H."/>
            <person name="Liachko I."/>
            <person name="Sullivan S."/>
            <person name="Sone E.D."/>
            <person name="Koren S."/>
            <person name="Silverstein K.A.T."/>
            <person name="Beckman K.B."/>
            <person name="Gohl D.M."/>
        </authorList>
    </citation>
    <scope>NUCLEOTIDE SEQUENCE</scope>
    <source>
        <strain evidence="1">Duluth1</strain>
        <tissue evidence="1">Whole animal</tissue>
    </source>
</reference>
<dbReference type="AlphaFoldDB" id="A0A9D4IMZ2"/>
<reference evidence="1" key="2">
    <citation type="submission" date="2020-11" db="EMBL/GenBank/DDBJ databases">
        <authorList>
            <person name="McCartney M.A."/>
            <person name="Auch B."/>
            <person name="Kono T."/>
            <person name="Mallez S."/>
            <person name="Becker A."/>
            <person name="Gohl D.M."/>
            <person name="Silverstein K.A.T."/>
            <person name="Koren S."/>
            <person name="Bechman K.B."/>
            <person name="Herman A."/>
            <person name="Abrahante J.E."/>
            <person name="Garbe J."/>
        </authorList>
    </citation>
    <scope>NUCLEOTIDE SEQUENCE</scope>
    <source>
        <strain evidence="1">Duluth1</strain>
        <tissue evidence="1">Whole animal</tissue>
    </source>
</reference>
<proteinExistence type="predicted"/>
<protein>
    <submittedName>
        <fullName evidence="1">Uncharacterized protein</fullName>
    </submittedName>
</protein>
<accession>A0A9D4IMZ2</accession>
<evidence type="ECO:0000313" key="2">
    <source>
        <dbReference type="Proteomes" id="UP000828390"/>
    </source>
</evidence>
<sequence>MYASLVSSFPPGFGFGVVEFCFPYLHLQGAVVLVDLDFNRRYSSTASASAYRLHLEHWCLISERFTRQELFHRNSIFVKGMHAGFPKSGNYVPGTEGRQVRLTCNACYFVFCDDLALIRLHVRSTFAVIEVLEQPNTLTSRGCRTCNVCAGKQNRWMCRSLAHFTISWEVCVLVLCPSSNRSTGLLPSPLLTYFKK</sequence>
<gene>
    <name evidence="1" type="ORF">DPMN_158209</name>
</gene>
<comment type="caution">
    <text evidence="1">The sequence shown here is derived from an EMBL/GenBank/DDBJ whole genome shotgun (WGS) entry which is preliminary data.</text>
</comment>
<dbReference type="EMBL" id="JAIWYP010000008">
    <property type="protein sequence ID" value="KAH3780395.1"/>
    <property type="molecule type" value="Genomic_DNA"/>
</dbReference>
<evidence type="ECO:0000313" key="1">
    <source>
        <dbReference type="EMBL" id="KAH3780395.1"/>
    </source>
</evidence>
<dbReference type="Proteomes" id="UP000828390">
    <property type="component" value="Unassembled WGS sequence"/>
</dbReference>